<accession>A0AA95SZD1</accession>
<evidence type="ECO:0000256" key="1">
    <source>
        <dbReference type="SAM" id="MobiDB-lite"/>
    </source>
</evidence>
<reference evidence="3" key="1">
    <citation type="submission" date="2023-01" db="EMBL/GenBank/DDBJ databases">
        <title>Whole genome sequence of Paucibacter sp. S2-9 isolated from pond sediment.</title>
        <authorList>
            <person name="Jung J.Y."/>
        </authorList>
    </citation>
    <scope>NUCLEOTIDE SEQUENCE</scope>
    <source>
        <strain evidence="3">S2-9</strain>
    </source>
</reference>
<name>A0AA95SZD1_9BURK</name>
<gene>
    <name evidence="3" type="ORF">PFX98_11790</name>
</gene>
<evidence type="ECO:0000313" key="4">
    <source>
        <dbReference type="Proteomes" id="UP001177769"/>
    </source>
</evidence>
<feature type="compositionally biased region" description="Pro residues" evidence="1">
    <location>
        <begin position="27"/>
        <end position="40"/>
    </location>
</feature>
<keyword evidence="2" id="KW-0732">Signal</keyword>
<evidence type="ECO:0000256" key="2">
    <source>
        <dbReference type="SAM" id="SignalP"/>
    </source>
</evidence>
<dbReference type="KEGG" id="pais:PFX98_11790"/>
<feature type="region of interest" description="Disordered" evidence="1">
    <location>
        <begin position="27"/>
        <end position="50"/>
    </location>
</feature>
<dbReference type="AlphaFoldDB" id="A0AA95SZD1"/>
<feature type="chain" id="PRO_5041691429" description="Outer membrane lipoprotein" evidence="2">
    <location>
        <begin position="29"/>
        <end position="125"/>
    </location>
</feature>
<sequence>MHIHTLFTRALLLGLALLGACASVPPPAAPATAPATPPQPSIDAQRQAEFDRSQARWHGAKLQELVSKLGKPSSNTRAADGSQVLVYAKSAKIKGPNGPSLFSCVVRYQIEAQSERIVGHQIEGC</sequence>
<organism evidence="3 4">
    <name type="scientific">Paucibacter sediminis</name>
    <dbReference type="NCBI Taxonomy" id="3019553"/>
    <lineage>
        <taxon>Bacteria</taxon>
        <taxon>Pseudomonadati</taxon>
        <taxon>Pseudomonadota</taxon>
        <taxon>Betaproteobacteria</taxon>
        <taxon>Burkholderiales</taxon>
        <taxon>Sphaerotilaceae</taxon>
        <taxon>Roseateles</taxon>
    </lineage>
</organism>
<dbReference type="RefSeq" id="WP_285235397.1">
    <property type="nucleotide sequence ID" value="NZ_CP116346.1"/>
</dbReference>
<evidence type="ECO:0000313" key="3">
    <source>
        <dbReference type="EMBL" id="WIT14269.1"/>
    </source>
</evidence>
<evidence type="ECO:0008006" key="5">
    <source>
        <dbReference type="Google" id="ProtNLM"/>
    </source>
</evidence>
<keyword evidence="4" id="KW-1185">Reference proteome</keyword>
<dbReference type="EMBL" id="CP116346">
    <property type="protein sequence ID" value="WIT14269.1"/>
    <property type="molecule type" value="Genomic_DNA"/>
</dbReference>
<feature type="signal peptide" evidence="2">
    <location>
        <begin position="1"/>
        <end position="28"/>
    </location>
</feature>
<dbReference type="Proteomes" id="UP001177769">
    <property type="component" value="Chromosome"/>
</dbReference>
<proteinExistence type="predicted"/>
<protein>
    <recommendedName>
        <fullName evidence="5">Outer membrane lipoprotein</fullName>
    </recommendedName>
</protein>